<dbReference type="InterPro" id="IPR015443">
    <property type="entry name" value="Aldose_1-epimerase"/>
</dbReference>
<dbReference type="InterPro" id="IPR008183">
    <property type="entry name" value="Aldose_1/G6P_1-epimerase"/>
</dbReference>
<dbReference type="SUPFAM" id="SSF74650">
    <property type="entry name" value="Galactose mutarotase-like"/>
    <property type="match status" value="1"/>
</dbReference>
<feature type="active site" description="Proton donor" evidence="7">
    <location>
        <position position="187"/>
    </location>
</feature>
<dbReference type="Gene3D" id="2.70.98.10">
    <property type="match status" value="1"/>
</dbReference>
<evidence type="ECO:0000256" key="5">
    <source>
        <dbReference type="ARBA" id="ARBA00023277"/>
    </source>
</evidence>
<dbReference type="GO" id="GO:0030246">
    <property type="term" value="F:carbohydrate binding"/>
    <property type="evidence" value="ECO:0007669"/>
    <property type="project" value="InterPro"/>
</dbReference>
<dbReference type="PATRIC" id="fig|1613.112.peg.731"/>
<feature type="binding site" evidence="9">
    <location>
        <begin position="187"/>
        <end position="189"/>
    </location>
    <ligand>
        <name>beta-D-galactose</name>
        <dbReference type="ChEBI" id="CHEBI:27667"/>
    </ligand>
</feature>
<evidence type="ECO:0000256" key="6">
    <source>
        <dbReference type="PIRNR" id="PIRNR005096"/>
    </source>
</evidence>
<evidence type="ECO:0000256" key="8">
    <source>
        <dbReference type="PIRSR" id="PIRSR005096-2"/>
    </source>
</evidence>
<organism evidence="10 11">
    <name type="scientific">Limosilactobacillus fermentum</name>
    <name type="common">Lactobacillus fermentum</name>
    <dbReference type="NCBI Taxonomy" id="1613"/>
    <lineage>
        <taxon>Bacteria</taxon>
        <taxon>Bacillati</taxon>
        <taxon>Bacillota</taxon>
        <taxon>Bacilli</taxon>
        <taxon>Lactobacillales</taxon>
        <taxon>Lactobacillaceae</taxon>
        <taxon>Limosilactobacillus</taxon>
    </lineage>
</organism>
<dbReference type="GO" id="GO:0004034">
    <property type="term" value="F:aldose 1-epimerase activity"/>
    <property type="evidence" value="ECO:0007669"/>
    <property type="project" value="UniProtKB-EC"/>
</dbReference>
<comment type="catalytic activity">
    <reaction evidence="6">
        <text>alpha-maltose = beta-maltose</text>
        <dbReference type="Rhea" id="RHEA:21228"/>
        <dbReference type="ChEBI" id="CHEBI:18147"/>
        <dbReference type="ChEBI" id="CHEBI:18167"/>
        <dbReference type="EC" id="5.1.3.21"/>
    </reaction>
</comment>
<comment type="catalytic activity">
    <reaction evidence="1">
        <text>alpha-D-glucose = beta-D-glucose</text>
        <dbReference type="Rhea" id="RHEA:10264"/>
        <dbReference type="ChEBI" id="CHEBI:15903"/>
        <dbReference type="ChEBI" id="CHEBI:17925"/>
        <dbReference type="EC" id="5.1.3.3"/>
    </reaction>
</comment>
<accession>A0A1D7ZWB4</accession>
<dbReference type="GO" id="GO:0006006">
    <property type="term" value="P:glucose metabolic process"/>
    <property type="evidence" value="ECO:0007669"/>
    <property type="project" value="TreeGrafter"/>
</dbReference>
<dbReference type="InterPro" id="IPR047215">
    <property type="entry name" value="Galactose_mutarotase-like"/>
</dbReference>
<evidence type="ECO:0000256" key="4">
    <source>
        <dbReference type="ARBA" id="ARBA00023235"/>
    </source>
</evidence>
<evidence type="ECO:0000256" key="1">
    <source>
        <dbReference type="ARBA" id="ARBA00001614"/>
    </source>
</evidence>
<dbReference type="InterPro" id="IPR018052">
    <property type="entry name" value="Ald1_epimerase_CS"/>
</dbReference>
<evidence type="ECO:0000313" key="10">
    <source>
        <dbReference type="EMBL" id="AOR74163.1"/>
    </source>
</evidence>
<dbReference type="AlphaFoldDB" id="A0A1D7ZWB4"/>
<dbReference type="PIRSF" id="PIRSF005096">
    <property type="entry name" value="GALM"/>
    <property type="match status" value="1"/>
</dbReference>
<dbReference type="EMBL" id="CP017151">
    <property type="protein sequence ID" value="AOR74163.1"/>
    <property type="molecule type" value="Genomic_DNA"/>
</dbReference>
<dbReference type="EC" id="5.1.3.21" evidence="6"/>
<sequence length="355" mass="39407">MHQGDVFDMQITTSTFGTWQGQDVIKYTIENDNGVQVSVLNLAALLQAYAVPTKDDGHKNLVLSSDTVAGFMDNGLCLNKSIGRVANRIGGGHFFIDGKEYQVEQNEGNNNIHGGSHGFKDQIWDAVTDQVDDQLQVIFTKTFTEEMDTFPGTENARIVYTLHKDNSLTIDFFASSDQPTLFNPTNHTYWNISDDDTIENIKLTLNSKHHLAVDEGKIPTGEKLVNEGTPYDFATATRMGDALAQMKAQTAEGGFDDYFVVEPSNTLDHMPVAIMNDPATGREVKIYSDRNAMIMYTANGLDNDVKDLDHPAQPWMAMALEGQTLPDAINNPAFGDTVLRPGKPQHYQLQYVVKY</sequence>
<protein>
    <recommendedName>
        <fullName evidence="6">Maltose epimerase</fullName>
        <ecNumber evidence="6">5.1.3.21</ecNumber>
    </recommendedName>
</protein>
<dbReference type="PROSITE" id="PS00545">
    <property type="entry name" value="ALDOSE_1_EPIMERASE"/>
    <property type="match status" value="1"/>
</dbReference>
<reference evidence="10 11" key="1">
    <citation type="submission" date="2016-09" db="EMBL/GenBank/DDBJ databases">
        <title>Genome Sequence of the Lactobacillus fermentum strain NCC2970 (CNCM I-5068).</title>
        <authorList>
            <person name="Barretto C."/>
            <person name="Ngom-Bru C."/>
            <person name="Genevaz A."/>
            <person name="Fournier C."/>
            <person name="Moine D."/>
            <person name="Kassam M."/>
            <person name="Iltis A."/>
            <person name="Sagory-Zalkind P."/>
            <person name="Faucherand G."/>
            <person name="Descombes P."/>
            <person name="Duboux S."/>
        </authorList>
    </citation>
    <scope>NUCLEOTIDE SEQUENCE [LARGE SCALE GENOMIC DNA]</scope>
    <source>
        <strain evidence="10 11">NCC2970</strain>
    </source>
</reference>
<evidence type="ECO:0000256" key="2">
    <source>
        <dbReference type="ARBA" id="ARBA00005028"/>
    </source>
</evidence>
<dbReference type="GO" id="GO:0033499">
    <property type="term" value="P:galactose catabolic process via UDP-galactose, Leloir pathway"/>
    <property type="evidence" value="ECO:0007669"/>
    <property type="project" value="TreeGrafter"/>
</dbReference>
<evidence type="ECO:0000256" key="3">
    <source>
        <dbReference type="ARBA" id="ARBA00006206"/>
    </source>
</evidence>
<dbReference type="Proteomes" id="UP000094714">
    <property type="component" value="Chromosome"/>
</dbReference>
<dbReference type="GO" id="GO:0005737">
    <property type="term" value="C:cytoplasm"/>
    <property type="evidence" value="ECO:0007669"/>
    <property type="project" value="TreeGrafter"/>
</dbReference>
<comment type="function">
    <text evidence="6">Catalyzes the interconversion of alpha and beta anomers of maltose.</text>
</comment>
<evidence type="ECO:0000256" key="9">
    <source>
        <dbReference type="PIRSR" id="PIRSR005096-3"/>
    </source>
</evidence>
<dbReference type="UniPathway" id="UPA00242"/>
<dbReference type="PANTHER" id="PTHR10091">
    <property type="entry name" value="ALDOSE-1-EPIMERASE"/>
    <property type="match status" value="1"/>
</dbReference>
<proteinExistence type="inferred from homology"/>
<comment type="pathway">
    <text evidence="2 6">Carbohydrate metabolism; hexose metabolism.</text>
</comment>
<feature type="active site" description="Proton acceptor" evidence="7">
    <location>
        <position position="321"/>
    </location>
</feature>
<feature type="binding site" evidence="8">
    <location>
        <position position="256"/>
    </location>
    <ligand>
        <name>beta-D-galactose</name>
        <dbReference type="ChEBI" id="CHEBI:27667"/>
    </ligand>
</feature>
<dbReference type="Pfam" id="PF01263">
    <property type="entry name" value="Aldose_epim"/>
    <property type="match status" value="1"/>
</dbReference>
<dbReference type="InterPro" id="IPR014718">
    <property type="entry name" value="GH-type_carb-bd"/>
</dbReference>
<name>A0A1D7ZWB4_LIMFE</name>
<comment type="similarity">
    <text evidence="3 6">Belongs to the aldose epimerase family.</text>
</comment>
<keyword evidence="5 6" id="KW-0119">Carbohydrate metabolism</keyword>
<dbReference type="CDD" id="cd09019">
    <property type="entry name" value="galactose_mutarotase_like"/>
    <property type="match status" value="1"/>
</dbReference>
<evidence type="ECO:0000313" key="11">
    <source>
        <dbReference type="Proteomes" id="UP000094714"/>
    </source>
</evidence>
<feature type="binding site" evidence="9">
    <location>
        <begin position="87"/>
        <end position="88"/>
    </location>
    <ligand>
        <name>beta-D-galactose</name>
        <dbReference type="ChEBI" id="CHEBI:27667"/>
    </ligand>
</feature>
<evidence type="ECO:0000256" key="7">
    <source>
        <dbReference type="PIRSR" id="PIRSR005096-1"/>
    </source>
</evidence>
<dbReference type="PANTHER" id="PTHR10091:SF0">
    <property type="entry name" value="GALACTOSE MUTAROTASE"/>
    <property type="match status" value="1"/>
</dbReference>
<gene>
    <name evidence="10" type="ORF">LACFE_CDS0697</name>
</gene>
<dbReference type="InterPro" id="IPR011013">
    <property type="entry name" value="Gal_mutarotase_sf_dom"/>
</dbReference>
<keyword evidence="4 6" id="KW-0413">Isomerase</keyword>
<dbReference type="GO" id="GO:0050558">
    <property type="term" value="F:maltose epimerase activity"/>
    <property type="evidence" value="ECO:0007669"/>
    <property type="project" value="UniProtKB-EC"/>
</dbReference>